<evidence type="ECO:0008006" key="4">
    <source>
        <dbReference type="Google" id="ProtNLM"/>
    </source>
</evidence>
<dbReference type="HOGENOM" id="CLU_741573_0_0_9"/>
<organism evidence="3">
    <name type="scientific">Bacillus mycoides</name>
    <dbReference type="NCBI Taxonomy" id="1405"/>
    <lineage>
        <taxon>Bacteria</taxon>
        <taxon>Bacillati</taxon>
        <taxon>Bacillota</taxon>
        <taxon>Bacilli</taxon>
        <taxon>Bacillales</taxon>
        <taxon>Bacillaceae</taxon>
        <taxon>Bacillus</taxon>
        <taxon>Bacillus cereus group</taxon>
    </lineage>
</organism>
<feature type="domain" description="Shedu protein SduA C-terminal" evidence="1">
    <location>
        <begin position="202"/>
        <end position="367"/>
    </location>
</feature>
<gene>
    <name evidence="3" type="ORF">bcere0026_40770</name>
</gene>
<evidence type="ECO:0000259" key="2">
    <source>
        <dbReference type="Pfam" id="PF21407"/>
    </source>
</evidence>
<dbReference type="Pfam" id="PF14082">
    <property type="entry name" value="SduA_C"/>
    <property type="match status" value="1"/>
</dbReference>
<comment type="caution">
    <text evidence="3">The sequence shown here is derived from an EMBL/GenBank/DDBJ whole genome shotgun (WGS) entry which is preliminary data.</text>
</comment>
<dbReference type="RefSeq" id="WP_002067165.1">
    <property type="nucleotide sequence ID" value="NZ_CM000737.1"/>
</dbReference>
<protein>
    <recommendedName>
        <fullName evidence="4">DUF4263 domain-containing protein</fullName>
    </recommendedName>
</protein>
<sequence>MSGKINVWTTSRDSAVCDDIELKQTSTTRLIFRPEIVNNNKNPKASVRGCFIFQKKGRNALWDDYKELDMNKLKAEEWIKLEINSDAMLTLTKEIQKHYAVHEKYGVRYGAFHLFKDNPDIEKLIEMFESNTDLFTQLMEDDKSEALEKTLEWIVTNDNPDKMIDRLKNLKEQDLDQLNTLIGVANLKKVLSVWESNKLTNTSEKFWQSVLKENTWILSQIFSNPTVLINDEAYVGGKTVKNDSGKLVDFLYANPFSKDAVLIEIKTPSTPLITPTEYRTGVYSAHKDLTGAVTQVLTYKTTLQREYQNIDYNNYRQGIKTDFDIITPCCVVIAGMFDTLTDTAHRHSFELYRKELKNVTVITFDELFERVKGLIKLLEG</sequence>
<evidence type="ECO:0000313" key="3">
    <source>
        <dbReference type="EMBL" id="EEL68986.1"/>
    </source>
</evidence>
<evidence type="ECO:0000259" key="1">
    <source>
        <dbReference type="Pfam" id="PF14082"/>
    </source>
</evidence>
<proteinExistence type="predicted"/>
<feature type="domain" description="Shedu protein SduA N-terminal" evidence="2">
    <location>
        <begin position="10"/>
        <end position="110"/>
    </location>
</feature>
<reference evidence="3" key="1">
    <citation type="journal article" date="2012" name="Genome Res.">
        <title>Genomic characterization of the Bacillus cereus sensu lato species: Backdrop to the evolution of Bacillus anthracis.</title>
        <authorList>
            <person name="Zwick M.E."/>
            <person name="Joseph S.J."/>
            <person name="Didelot X."/>
            <person name="Chen P.E."/>
            <person name="Bishop-Lilly K.A."/>
            <person name="Stewart A.C."/>
            <person name="Willner K."/>
            <person name="Nolan N."/>
            <person name="Lentz S."/>
            <person name="Thomason M.K."/>
            <person name="Sozhamannan S."/>
            <person name="Mateczun A.J."/>
            <person name="Du L."/>
            <person name="Read T.D."/>
        </authorList>
    </citation>
    <scope>NUCLEOTIDE SEQUENCE [LARGE SCALE GENOMIC DNA]</scope>
    <source>
        <strain evidence="3">AH603</strain>
    </source>
</reference>
<dbReference type="InterPro" id="IPR048396">
    <property type="entry name" value="SduA_N"/>
</dbReference>
<dbReference type="EMBL" id="ACMP01000112">
    <property type="protein sequence ID" value="EEL68986.1"/>
    <property type="molecule type" value="Genomic_DNA"/>
</dbReference>
<dbReference type="AlphaFoldDB" id="C2XZE3"/>
<dbReference type="Proteomes" id="UP000001753">
    <property type="component" value="Chromosome"/>
</dbReference>
<accession>C2XZE3</accession>
<dbReference type="InterPro" id="IPR025359">
    <property type="entry name" value="SduA_C"/>
</dbReference>
<name>C2XZE3_BACMY</name>
<dbReference type="Pfam" id="PF21407">
    <property type="entry name" value="SduA_N"/>
    <property type="match status" value="1"/>
</dbReference>